<keyword evidence="2" id="KW-1185">Reference proteome</keyword>
<dbReference type="AlphaFoldDB" id="A0A2T0K3N3"/>
<dbReference type="Pfam" id="PF22752">
    <property type="entry name" value="DUF488-N3i"/>
    <property type="match status" value="1"/>
</dbReference>
<reference evidence="1 2" key="1">
    <citation type="submission" date="2018-03" db="EMBL/GenBank/DDBJ databases">
        <title>Genomic Encyclopedia of Archaeal and Bacterial Type Strains, Phase II (KMG-II): from individual species to whole genera.</title>
        <authorList>
            <person name="Goeker M."/>
        </authorList>
    </citation>
    <scope>NUCLEOTIDE SEQUENCE [LARGE SCALE GENOMIC DNA]</scope>
    <source>
        <strain evidence="1 2">DSM 43146</strain>
    </source>
</reference>
<dbReference type="PANTHER" id="PTHR36849">
    <property type="entry name" value="CYTOPLASMIC PROTEIN-RELATED"/>
    <property type="match status" value="1"/>
</dbReference>
<sequence>MAFQVKRVHDDADPADGYRILVDRLWPRGVSKERAALDEWAKDAAPSTGLRQWFHAHPDEFAEFSRRYRAELDANPEAVAALRQRLTDHGTVTLLHSVRDATDNHARVLAEYATSHPDMLS</sequence>
<organism evidence="1 2">
    <name type="scientific">Actinoplanes italicus</name>
    <dbReference type="NCBI Taxonomy" id="113567"/>
    <lineage>
        <taxon>Bacteria</taxon>
        <taxon>Bacillati</taxon>
        <taxon>Actinomycetota</taxon>
        <taxon>Actinomycetes</taxon>
        <taxon>Micromonosporales</taxon>
        <taxon>Micromonosporaceae</taxon>
        <taxon>Actinoplanes</taxon>
    </lineage>
</organism>
<dbReference type="RefSeq" id="WP_106325632.1">
    <property type="nucleotide sequence ID" value="NZ_BOMO01000047.1"/>
</dbReference>
<proteinExistence type="predicted"/>
<dbReference type="Proteomes" id="UP000239415">
    <property type="component" value="Unassembled WGS sequence"/>
</dbReference>
<protein>
    <submittedName>
        <fullName evidence="1">Uncharacterized protein YeaO (DUF488 family)</fullName>
    </submittedName>
</protein>
<evidence type="ECO:0000313" key="1">
    <source>
        <dbReference type="EMBL" id="PRX17439.1"/>
    </source>
</evidence>
<accession>A0A2T0K3N3</accession>
<name>A0A2T0K3N3_9ACTN</name>
<comment type="caution">
    <text evidence="1">The sequence shown here is derived from an EMBL/GenBank/DDBJ whole genome shotgun (WGS) entry which is preliminary data.</text>
</comment>
<evidence type="ECO:0000313" key="2">
    <source>
        <dbReference type="Proteomes" id="UP000239415"/>
    </source>
</evidence>
<gene>
    <name evidence="1" type="ORF">CLV67_116215</name>
</gene>
<dbReference type="EMBL" id="PVMZ01000016">
    <property type="protein sequence ID" value="PRX17439.1"/>
    <property type="molecule type" value="Genomic_DNA"/>
</dbReference>
<dbReference type="InterPro" id="IPR052552">
    <property type="entry name" value="YeaO-like"/>
</dbReference>
<dbReference type="OrthoDB" id="9790745at2"/>
<dbReference type="PANTHER" id="PTHR36849:SF1">
    <property type="entry name" value="CYTOPLASMIC PROTEIN"/>
    <property type="match status" value="1"/>
</dbReference>